<organism evidence="2 3">
    <name type="scientific">Xylaria bambusicola</name>
    <dbReference type="NCBI Taxonomy" id="326684"/>
    <lineage>
        <taxon>Eukaryota</taxon>
        <taxon>Fungi</taxon>
        <taxon>Dikarya</taxon>
        <taxon>Ascomycota</taxon>
        <taxon>Pezizomycotina</taxon>
        <taxon>Sordariomycetes</taxon>
        <taxon>Xylariomycetidae</taxon>
        <taxon>Xylariales</taxon>
        <taxon>Xylariaceae</taxon>
        <taxon>Xylaria</taxon>
    </lineage>
</organism>
<protein>
    <submittedName>
        <fullName evidence="2">Uncharacterized protein</fullName>
    </submittedName>
</protein>
<comment type="caution">
    <text evidence="2">The sequence shown here is derived from an EMBL/GenBank/DDBJ whole genome shotgun (WGS) entry which is preliminary data.</text>
</comment>
<name>A0AAN7UNL9_9PEZI</name>
<evidence type="ECO:0000313" key="3">
    <source>
        <dbReference type="Proteomes" id="UP001305414"/>
    </source>
</evidence>
<reference evidence="2 3" key="1">
    <citation type="submission" date="2023-10" db="EMBL/GenBank/DDBJ databases">
        <title>Draft genome sequence of Xylaria bambusicola isolate GMP-LS, the root and basal stem rot pathogen of sugarcane in Indonesia.</title>
        <authorList>
            <person name="Selvaraj P."/>
            <person name="Muralishankar V."/>
            <person name="Muruganantham S."/>
            <person name="Sp S."/>
            <person name="Haryani S."/>
            <person name="Lau K.J.X."/>
            <person name="Naqvi N.I."/>
        </authorList>
    </citation>
    <scope>NUCLEOTIDE SEQUENCE [LARGE SCALE GENOMIC DNA]</scope>
    <source>
        <strain evidence="2">GMP-LS</strain>
    </source>
</reference>
<proteinExistence type="predicted"/>
<dbReference type="AlphaFoldDB" id="A0AAN7UNL9"/>
<gene>
    <name evidence="2" type="ORF">RRF57_011902</name>
</gene>
<sequence>MYSAADVIKSSLDQFRELQPPGLFEKFLQTRLHDLKIKILEIQTSQDRRKSLTDLSRIISFIVAFDGFAETFRLTPEQTACVWGSVKYVLHVRLPRIPNQFTVHLTERQVVKDDVKALDEILQSYRGLGTRLPSVKPYITLMTEKPEVSICLAYMYQDLLQFQKSLLKLFTGHDWKQTFHTNWRYYHQDSFQDILKSFDQHRKALEDLLQAHHYQKANEHYQVSSDMSRRLNNHLQNYQNDRQDLEMHIRRYEEDREKLLSDAAKQERYREEQRFAAFRKWVSATSLQSRFHTDFASTRAEFPGTTDWIVKDGVVENWIHEEPPETSILCLSGKKGAGQSSPPRWPIRHYTLMDHC</sequence>
<feature type="coiled-coil region" evidence="1">
    <location>
        <begin position="228"/>
        <end position="269"/>
    </location>
</feature>
<evidence type="ECO:0000256" key="1">
    <source>
        <dbReference type="SAM" id="Coils"/>
    </source>
</evidence>
<evidence type="ECO:0000313" key="2">
    <source>
        <dbReference type="EMBL" id="KAK5636190.1"/>
    </source>
</evidence>
<dbReference type="EMBL" id="JAWHQM010000064">
    <property type="protein sequence ID" value="KAK5636190.1"/>
    <property type="molecule type" value="Genomic_DNA"/>
</dbReference>
<keyword evidence="1" id="KW-0175">Coiled coil</keyword>
<dbReference type="Proteomes" id="UP001305414">
    <property type="component" value="Unassembled WGS sequence"/>
</dbReference>
<accession>A0AAN7UNL9</accession>
<keyword evidence="3" id="KW-1185">Reference proteome</keyword>